<name>A0A6P7K701_9TELE</name>
<dbReference type="AlphaFoldDB" id="A0A6P7K701"/>
<dbReference type="InterPro" id="IPR003598">
    <property type="entry name" value="Ig_sub2"/>
</dbReference>
<keyword evidence="9" id="KW-1015">Disulfide bond</keyword>
<feature type="domain" description="Ig-like" evidence="14">
    <location>
        <begin position="3"/>
        <end position="137"/>
    </location>
</feature>
<dbReference type="PANTHER" id="PTHR23277">
    <property type="entry name" value="NECTIN-RELATED"/>
    <property type="match status" value="1"/>
</dbReference>
<comment type="similarity">
    <text evidence="2">Belongs to the nectin family.</text>
</comment>
<evidence type="ECO:0000256" key="1">
    <source>
        <dbReference type="ARBA" id="ARBA00004167"/>
    </source>
</evidence>
<dbReference type="Proteomes" id="UP000515145">
    <property type="component" value="Chromosome 18"/>
</dbReference>
<protein>
    <submittedName>
        <fullName evidence="16">Nectin-4</fullName>
    </submittedName>
</protein>
<dbReference type="PROSITE" id="PS50835">
    <property type="entry name" value="IG_LIKE"/>
    <property type="match status" value="2"/>
</dbReference>
<keyword evidence="10" id="KW-0325">Glycoprotein</keyword>
<keyword evidence="6" id="KW-0130">Cell adhesion</keyword>
<evidence type="ECO:0000256" key="11">
    <source>
        <dbReference type="SAM" id="MobiDB-lite"/>
    </source>
</evidence>
<keyword evidence="15" id="KW-1185">Reference proteome</keyword>
<evidence type="ECO:0000256" key="9">
    <source>
        <dbReference type="ARBA" id="ARBA00023157"/>
    </source>
</evidence>
<feature type="domain" description="Ig-like" evidence="14">
    <location>
        <begin position="222"/>
        <end position="321"/>
    </location>
</feature>
<feature type="chain" id="PRO_5027803985" evidence="13">
    <location>
        <begin position="25"/>
        <end position="617"/>
    </location>
</feature>
<dbReference type="GO" id="GO:0005912">
    <property type="term" value="C:adherens junction"/>
    <property type="evidence" value="ECO:0007669"/>
    <property type="project" value="TreeGrafter"/>
</dbReference>
<dbReference type="RefSeq" id="XP_028285074.1">
    <property type="nucleotide sequence ID" value="XM_028429273.1"/>
</dbReference>
<evidence type="ECO:0000313" key="16">
    <source>
        <dbReference type="RefSeq" id="XP_028285074.1"/>
    </source>
</evidence>
<proteinExistence type="inferred from homology"/>
<dbReference type="InterPro" id="IPR013106">
    <property type="entry name" value="Ig_V-set"/>
</dbReference>
<dbReference type="GO" id="GO:0007157">
    <property type="term" value="P:heterophilic cell-cell adhesion via plasma membrane cell adhesion molecules"/>
    <property type="evidence" value="ECO:0007669"/>
    <property type="project" value="TreeGrafter"/>
</dbReference>
<evidence type="ECO:0000256" key="12">
    <source>
        <dbReference type="SAM" id="Phobius"/>
    </source>
</evidence>
<accession>A0A6P7K701</accession>
<dbReference type="InterPro" id="IPR007110">
    <property type="entry name" value="Ig-like_dom"/>
</dbReference>
<dbReference type="Gene3D" id="2.60.40.10">
    <property type="entry name" value="Immunoglobulins"/>
    <property type="match status" value="3"/>
</dbReference>
<feature type="compositionally biased region" description="Polar residues" evidence="11">
    <location>
        <begin position="177"/>
        <end position="193"/>
    </location>
</feature>
<evidence type="ECO:0000256" key="4">
    <source>
        <dbReference type="ARBA" id="ARBA00022729"/>
    </source>
</evidence>
<organism evidence="15 16">
    <name type="scientific">Parambassis ranga</name>
    <name type="common">Indian glassy fish</name>
    <dbReference type="NCBI Taxonomy" id="210632"/>
    <lineage>
        <taxon>Eukaryota</taxon>
        <taxon>Metazoa</taxon>
        <taxon>Chordata</taxon>
        <taxon>Craniata</taxon>
        <taxon>Vertebrata</taxon>
        <taxon>Euteleostomi</taxon>
        <taxon>Actinopterygii</taxon>
        <taxon>Neopterygii</taxon>
        <taxon>Teleostei</taxon>
        <taxon>Neoteleostei</taxon>
        <taxon>Acanthomorphata</taxon>
        <taxon>Ovalentaria</taxon>
        <taxon>Ambassidae</taxon>
        <taxon>Parambassis</taxon>
    </lineage>
</organism>
<evidence type="ECO:0000256" key="5">
    <source>
        <dbReference type="ARBA" id="ARBA00022737"/>
    </source>
</evidence>
<dbReference type="PANTHER" id="PTHR23277:SF11">
    <property type="entry name" value="NECTIN-4"/>
    <property type="match status" value="1"/>
</dbReference>
<evidence type="ECO:0000256" key="7">
    <source>
        <dbReference type="ARBA" id="ARBA00022989"/>
    </source>
</evidence>
<feature type="region of interest" description="Disordered" evidence="11">
    <location>
        <begin position="422"/>
        <end position="446"/>
    </location>
</feature>
<evidence type="ECO:0000256" key="13">
    <source>
        <dbReference type="SAM" id="SignalP"/>
    </source>
</evidence>
<evidence type="ECO:0000256" key="2">
    <source>
        <dbReference type="ARBA" id="ARBA00007810"/>
    </source>
</evidence>
<evidence type="ECO:0000256" key="6">
    <source>
        <dbReference type="ARBA" id="ARBA00022889"/>
    </source>
</evidence>
<evidence type="ECO:0000259" key="14">
    <source>
        <dbReference type="PROSITE" id="PS50835"/>
    </source>
</evidence>
<dbReference type="GO" id="GO:0007156">
    <property type="term" value="P:homophilic cell adhesion via plasma membrane adhesion molecules"/>
    <property type="evidence" value="ECO:0007669"/>
    <property type="project" value="TreeGrafter"/>
</dbReference>
<feature type="transmembrane region" description="Helical" evidence="12">
    <location>
        <begin position="335"/>
        <end position="360"/>
    </location>
</feature>
<evidence type="ECO:0000256" key="8">
    <source>
        <dbReference type="ARBA" id="ARBA00023136"/>
    </source>
</evidence>
<feature type="signal peptide" evidence="13">
    <location>
        <begin position="1"/>
        <end position="24"/>
    </location>
</feature>
<dbReference type="SMART" id="SM00409">
    <property type="entry name" value="IG"/>
    <property type="match status" value="2"/>
</dbReference>
<sequence length="617" mass="68164">MTPQLNTLSLCLCVQLIFVTVIHGDFVELPLDDPIRSLAEEETVLPCVYRPSEDNVVVQVTWYKEKPDGKEQIITAHHVNGQTAFGSWARRVRFKNSEPTEDSSLVIMSTEVSDEGTYICHISTFPSGNFEREMSLIVWTNPISSLDPVIVVEGQDYRSVATCRSVARPPPRLTWDTDLNGQSSNRTSENGAVSSHYSLHPLRSMNGKKLDCLVWHPTFPTPRRITNKLEVHFPPHADVSGYNGDWFVGLENAALRCVSGGNPKPHSFTWIRMDGEMPKDVIPHPNGTLTFGRPLNRSDGGVYQCVARNDVGVAKAEVEISVKEPPQVQTEVENILMIIVGAVASGLLILMLIVIVVVTCHHKRKNKRLKRELTEKKEEISTLSRQASFRRVNSVSTDARGATEENIPLRVEGTLRTSLSSLGEQAHCRDSRSTISGGRGGSGGVGAYDSLGRPVLYNNSRRARERPLDIEEESRLRVETFVRNSALSLQETRFHPPLQPSNFPKVQSTDIVRQMNGGTIITTDGGLRPGSVAKHHQLPPGGYEYPAVTDDEDEVDEGLGGPASQEHPDDQDSETNCSQVSETLSYKRTNGTLRSIMETGPPLDSPHASLIHKAHIV</sequence>
<dbReference type="InParanoid" id="A0A6P7K701"/>
<keyword evidence="3 12" id="KW-0812">Transmembrane</keyword>
<dbReference type="InterPro" id="IPR013162">
    <property type="entry name" value="CD80_C2-set"/>
</dbReference>
<dbReference type="Pfam" id="PF13927">
    <property type="entry name" value="Ig_3"/>
    <property type="match status" value="1"/>
</dbReference>
<dbReference type="InterPro" id="IPR003599">
    <property type="entry name" value="Ig_sub"/>
</dbReference>
<gene>
    <name evidence="16" type="primary">nectin4a</name>
</gene>
<dbReference type="SMART" id="SM00408">
    <property type="entry name" value="IGc2"/>
    <property type="match status" value="2"/>
</dbReference>
<comment type="subcellular location">
    <subcellularLocation>
        <location evidence="1">Membrane</location>
        <topology evidence="1">Single-pass membrane protein</topology>
    </subcellularLocation>
</comment>
<dbReference type="InterPro" id="IPR036179">
    <property type="entry name" value="Ig-like_dom_sf"/>
</dbReference>
<evidence type="ECO:0000256" key="3">
    <source>
        <dbReference type="ARBA" id="ARBA00022692"/>
    </source>
</evidence>
<feature type="region of interest" description="Disordered" evidence="11">
    <location>
        <begin position="173"/>
        <end position="193"/>
    </location>
</feature>
<keyword evidence="4 13" id="KW-0732">Signal</keyword>
<evidence type="ECO:0000313" key="15">
    <source>
        <dbReference type="Proteomes" id="UP000515145"/>
    </source>
</evidence>
<feature type="compositionally biased region" description="Gly residues" evidence="11">
    <location>
        <begin position="437"/>
        <end position="446"/>
    </location>
</feature>
<keyword evidence="7 12" id="KW-1133">Transmembrane helix</keyword>
<feature type="compositionally biased region" description="Polar residues" evidence="11">
    <location>
        <begin position="574"/>
        <end position="593"/>
    </location>
</feature>
<dbReference type="GO" id="GO:0016020">
    <property type="term" value="C:membrane"/>
    <property type="evidence" value="ECO:0007669"/>
    <property type="project" value="UniProtKB-SubCell"/>
</dbReference>
<dbReference type="GeneID" id="114450857"/>
<dbReference type="InterPro" id="IPR051427">
    <property type="entry name" value="Nectin/Nectin-like"/>
</dbReference>
<feature type="region of interest" description="Disordered" evidence="11">
    <location>
        <begin position="522"/>
        <end position="617"/>
    </location>
</feature>
<dbReference type="CTD" id="560512"/>
<dbReference type="Pfam" id="PF08205">
    <property type="entry name" value="C2-set_2"/>
    <property type="match status" value="1"/>
</dbReference>
<dbReference type="Gene3D" id="1.20.5.900">
    <property type="entry name" value="transmembrane domain of human cd4"/>
    <property type="match status" value="1"/>
</dbReference>
<dbReference type="OrthoDB" id="8872282at2759"/>
<evidence type="ECO:0000256" key="10">
    <source>
        <dbReference type="ARBA" id="ARBA00023180"/>
    </source>
</evidence>
<reference evidence="16" key="1">
    <citation type="submission" date="2025-08" db="UniProtKB">
        <authorList>
            <consortium name="RefSeq"/>
        </authorList>
    </citation>
    <scope>IDENTIFICATION</scope>
</reference>
<dbReference type="Pfam" id="PF07686">
    <property type="entry name" value="V-set"/>
    <property type="match status" value="1"/>
</dbReference>
<dbReference type="SUPFAM" id="SSF48726">
    <property type="entry name" value="Immunoglobulin"/>
    <property type="match status" value="3"/>
</dbReference>
<dbReference type="InterPro" id="IPR013783">
    <property type="entry name" value="Ig-like_fold"/>
</dbReference>
<keyword evidence="5" id="KW-0677">Repeat</keyword>
<keyword evidence="8 12" id="KW-0472">Membrane</keyword>